<organism evidence="3 4">
    <name type="scientific">Pseudocohnilembus persalinus</name>
    <name type="common">Ciliate</name>
    <dbReference type="NCBI Taxonomy" id="266149"/>
    <lineage>
        <taxon>Eukaryota</taxon>
        <taxon>Sar</taxon>
        <taxon>Alveolata</taxon>
        <taxon>Ciliophora</taxon>
        <taxon>Intramacronucleata</taxon>
        <taxon>Oligohymenophorea</taxon>
        <taxon>Scuticociliatia</taxon>
        <taxon>Philasterida</taxon>
        <taxon>Pseudocohnilembidae</taxon>
        <taxon>Pseudocohnilembus</taxon>
    </lineage>
</organism>
<dbReference type="SUPFAM" id="SSF55781">
    <property type="entry name" value="GAF domain-like"/>
    <property type="match status" value="2"/>
</dbReference>
<proteinExistence type="predicted"/>
<dbReference type="Proteomes" id="UP000054937">
    <property type="component" value="Unassembled WGS sequence"/>
</dbReference>
<dbReference type="Gene3D" id="3.30.450.40">
    <property type="match status" value="2"/>
</dbReference>
<feature type="coiled-coil region" evidence="1">
    <location>
        <begin position="173"/>
        <end position="200"/>
    </location>
</feature>
<dbReference type="InterPro" id="IPR029016">
    <property type="entry name" value="GAF-like_dom_sf"/>
</dbReference>
<reference evidence="3 4" key="1">
    <citation type="journal article" date="2015" name="Sci. Rep.">
        <title>Genome of the facultative scuticociliatosis pathogen Pseudocohnilembus persalinus provides insight into its virulence through horizontal gene transfer.</title>
        <authorList>
            <person name="Xiong J."/>
            <person name="Wang G."/>
            <person name="Cheng J."/>
            <person name="Tian M."/>
            <person name="Pan X."/>
            <person name="Warren A."/>
            <person name="Jiang C."/>
            <person name="Yuan D."/>
            <person name="Miao W."/>
        </authorList>
    </citation>
    <scope>NUCLEOTIDE SEQUENCE [LARGE SCALE GENOMIC DNA]</scope>
    <source>
        <strain evidence="3">36N120E</strain>
    </source>
</reference>
<feature type="domain" description="GAF" evidence="2">
    <location>
        <begin position="434"/>
        <end position="658"/>
    </location>
</feature>
<protein>
    <recommendedName>
        <fullName evidence="2">GAF domain-containing protein</fullName>
    </recommendedName>
</protein>
<dbReference type="SMART" id="SM00065">
    <property type="entry name" value="GAF"/>
    <property type="match status" value="1"/>
</dbReference>
<name>A0A0V0R2G3_PSEPJ</name>
<evidence type="ECO:0000313" key="4">
    <source>
        <dbReference type="Proteomes" id="UP000054937"/>
    </source>
</evidence>
<dbReference type="Pfam" id="PF01590">
    <property type="entry name" value="GAF"/>
    <property type="match status" value="1"/>
</dbReference>
<evidence type="ECO:0000313" key="3">
    <source>
        <dbReference type="EMBL" id="KRX08522.1"/>
    </source>
</evidence>
<dbReference type="OrthoDB" id="333282at2759"/>
<dbReference type="OMA" id="ISECNCG"/>
<gene>
    <name evidence="3" type="ORF">PPERSA_13003</name>
</gene>
<evidence type="ECO:0000256" key="1">
    <source>
        <dbReference type="SAM" id="Coils"/>
    </source>
</evidence>
<dbReference type="EMBL" id="LDAU01000063">
    <property type="protein sequence ID" value="KRX08522.1"/>
    <property type="molecule type" value="Genomic_DNA"/>
</dbReference>
<keyword evidence="1" id="KW-0175">Coiled coil</keyword>
<keyword evidence="4" id="KW-1185">Reference proteome</keyword>
<accession>A0A0V0R2G3</accession>
<dbReference type="InParanoid" id="A0A0V0R2G3"/>
<comment type="caution">
    <text evidence="3">The sequence shown here is derived from an EMBL/GenBank/DDBJ whole genome shotgun (WGS) entry which is preliminary data.</text>
</comment>
<sequence>MIDQEFKYQQMKKDSKEDYQLNQNNIQKTKLFLEQYILELENEIKLKNKFQIQQKKQQEFLRYYQDAQSKQQSDKFLQGKSKNLSQKKDNMLDQNIKITENSIENNNTNNISQEMSRSQIYLLEQEQIYDKEELLQNLSVYMKYMEQLEKHDIKMNKIIQQQEKLIEFYSFSNKKKEDQLKQCNQEIIKLKNQIDKIQIQKQPEHNNLNPIIPKLQIGNLSKNSIFIENQQSDRNKNQVKSKLQLLNSKKPQLLPQKSHEYTELNKSHKNQGFSIHENMTQTQLQNRKSIHIKTPRNLISQESVRKIERIQSPSMASKVSLEIGNDIDDDQQQFFINHSNEFSNFQVLLSKHSENEDENVKQQFFDQKNLKIIKNHFHDSATVLQHIECLKQGQLQSFAQQISYTFQCLEMSVDIILKLKQIIYAVSSMHNSFSIQDAFLNIINETCKILSCDRASVFLIDPKREQLWTKVAKGVNTIYVPFGKGFVGSVVETKKIVNVMDAKKDKRFNPEIDRKSGYSTQSVLCTPIYDKNNQDIIEEEQEYDKNLGFIGKCYKEGQILNIQNSNSHVEQNLIVDIDTDLPIVCIPVKTDESTRNLLEKDQEIIGVIQFINPRGIDTLLYSKSQNLQNGQIFFESIKNFTDMLASNITNIYYQQNQEQKTIKKLLTIGQLNENDKE</sequence>
<dbReference type="InterPro" id="IPR003018">
    <property type="entry name" value="GAF"/>
</dbReference>
<evidence type="ECO:0000259" key="2">
    <source>
        <dbReference type="SMART" id="SM00065"/>
    </source>
</evidence>
<dbReference type="AlphaFoldDB" id="A0A0V0R2G3"/>